<dbReference type="HOGENOM" id="CLU_2616503_0_0_9"/>
<gene>
    <name evidence="1" type="ORF">UC3_02365</name>
</gene>
<comment type="caution">
    <text evidence="1">The sequence shown here is derived from an EMBL/GenBank/DDBJ whole genome shotgun (WGS) entry which is preliminary data.</text>
</comment>
<name>R3W2Y4_9ENTE</name>
<evidence type="ECO:0000313" key="1">
    <source>
        <dbReference type="EMBL" id="EOL42017.1"/>
    </source>
</evidence>
<dbReference type="AlphaFoldDB" id="R3W2Y4"/>
<dbReference type="OrthoDB" id="9890651at2"/>
<dbReference type="Proteomes" id="UP000013785">
    <property type="component" value="Unassembled WGS sequence"/>
</dbReference>
<evidence type="ECO:0000313" key="2">
    <source>
        <dbReference type="Proteomes" id="UP000013785"/>
    </source>
</evidence>
<organism evidence="1 2">
    <name type="scientific">Enterococcus phoeniculicola ATCC BAA-412</name>
    <dbReference type="NCBI Taxonomy" id="1158610"/>
    <lineage>
        <taxon>Bacteria</taxon>
        <taxon>Bacillati</taxon>
        <taxon>Bacillota</taxon>
        <taxon>Bacilli</taxon>
        <taxon>Lactobacillales</taxon>
        <taxon>Enterococcaceae</taxon>
        <taxon>Enterococcus</taxon>
    </lineage>
</organism>
<protein>
    <submittedName>
        <fullName evidence="1">Uncharacterized protein</fullName>
    </submittedName>
</protein>
<dbReference type="EMBL" id="AJAT01000017">
    <property type="protein sequence ID" value="EOL42017.1"/>
    <property type="molecule type" value="Genomic_DNA"/>
</dbReference>
<sequence>MIYQSSKKLSKCSKQELLLLLQAEVENRDKLIQLIDKEWDKWNRVIEDTQFPTFQGNERKSLLEGIEMIGNLVKNFYGTGD</sequence>
<dbReference type="eggNOG" id="ENOG5030788">
    <property type="taxonomic scope" value="Bacteria"/>
</dbReference>
<dbReference type="RefSeq" id="WP_010769009.1">
    <property type="nucleotide sequence ID" value="NZ_ASWE01000001.1"/>
</dbReference>
<reference evidence="1 2" key="1">
    <citation type="submission" date="2013-02" db="EMBL/GenBank/DDBJ databases">
        <title>The Genome Sequence of Enterococcus phoeniculicola BAA-412.</title>
        <authorList>
            <consortium name="The Broad Institute Genome Sequencing Platform"/>
            <consortium name="The Broad Institute Genome Sequencing Center for Infectious Disease"/>
            <person name="Earl A.M."/>
            <person name="Gilmore M.S."/>
            <person name="Lebreton F."/>
            <person name="Walker B."/>
            <person name="Young S.K."/>
            <person name="Zeng Q."/>
            <person name="Gargeya S."/>
            <person name="Fitzgerald M."/>
            <person name="Haas B."/>
            <person name="Abouelleil A."/>
            <person name="Alvarado L."/>
            <person name="Arachchi H.M."/>
            <person name="Berlin A.M."/>
            <person name="Chapman S.B."/>
            <person name="Dewar J."/>
            <person name="Goldberg J."/>
            <person name="Griggs A."/>
            <person name="Gujja S."/>
            <person name="Hansen M."/>
            <person name="Howarth C."/>
            <person name="Imamovic A."/>
            <person name="Larimer J."/>
            <person name="McCowan C."/>
            <person name="Murphy C."/>
            <person name="Neiman D."/>
            <person name="Pearson M."/>
            <person name="Priest M."/>
            <person name="Roberts A."/>
            <person name="Saif S."/>
            <person name="Shea T."/>
            <person name="Sisk P."/>
            <person name="Sykes S."/>
            <person name="Wortman J."/>
            <person name="Nusbaum C."/>
            <person name="Birren B."/>
        </authorList>
    </citation>
    <scope>NUCLEOTIDE SEQUENCE [LARGE SCALE GENOMIC DNA]</scope>
    <source>
        <strain evidence="1 2">ATCC BAA-412</strain>
    </source>
</reference>
<dbReference type="PATRIC" id="fig|1158610.3.peg.2341"/>
<proteinExistence type="predicted"/>
<dbReference type="STRING" id="154621.RV11_GL003488"/>
<accession>R3W2Y4</accession>
<keyword evidence="2" id="KW-1185">Reference proteome</keyword>